<sequence length="159" mass="17460">MPEETPTPHVELVPKTDAEVAAWLPVAMGLYEAARQEAGDTPEAAAAGRAASEERFFPDGRLAEGQLLSTVLADGEEAGWLWLGPWGEGSEWWVWDIRVHDDFRRRGIARAALEQGERVARDHGASALGLNVFGYNDGAIALYRALGYRTTALHMMKEL</sequence>
<dbReference type="Gene3D" id="3.40.630.30">
    <property type="match status" value="1"/>
</dbReference>
<dbReference type="InterPro" id="IPR050680">
    <property type="entry name" value="YpeA/RimI_acetyltransf"/>
</dbReference>
<dbReference type="Proteomes" id="UP000275048">
    <property type="component" value="Unassembled WGS sequence"/>
</dbReference>
<dbReference type="AlphaFoldDB" id="A0A3M8AJD5"/>
<feature type="domain" description="N-acetyltransferase" evidence="3">
    <location>
        <begin position="28"/>
        <end position="159"/>
    </location>
</feature>
<reference evidence="4 5" key="1">
    <citation type="submission" date="2018-10" db="EMBL/GenBank/DDBJ databases">
        <title>Isolation, diversity and antibacterial activity of antinobacteria from the wheat rhizosphere soil.</title>
        <authorList>
            <person name="Sun T."/>
        </authorList>
    </citation>
    <scope>NUCLEOTIDE SEQUENCE [LARGE SCALE GENOMIC DNA]</scope>
    <source>
        <strain evidence="4 5">SJ-23</strain>
    </source>
</reference>
<dbReference type="CDD" id="cd04301">
    <property type="entry name" value="NAT_SF"/>
    <property type="match status" value="1"/>
</dbReference>
<evidence type="ECO:0000256" key="1">
    <source>
        <dbReference type="ARBA" id="ARBA00022679"/>
    </source>
</evidence>
<evidence type="ECO:0000256" key="2">
    <source>
        <dbReference type="ARBA" id="ARBA00023315"/>
    </source>
</evidence>
<proteinExistence type="predicted"/>
<dbReference type="OrthoDB" id="3381976at2"/>
<keyword evidence="5" id="KW-1185">Reference proteome</keyword>
<dbReference type="SUPFAM" id="SSF55729">
    <property type="entry name" value="Acyl-CoA N-acyltransferases (Nat)"/>
    <property type="match status" value="1"/>
</dbReference>
<dbReference type="PANTHER" id="PTHR43420">
    <property type="entry name" value="ACETYLTRANSFERASE"/>
    <property type="match status" value="1"/>
</dbReference>
<keyword evidence="1 4" id="KW-0808">Transferase</keyword>
<organism evidence="4 5">
    <name type="scientific">Agromyces tardus</name>
    <dbReference type="NCBI Taxonomy" id="2583849"/>
    <lineage>
        <taxon>Bacteria</taxon>
        <taxon>Bacillati</taxon>
        <taxon>Actinomycetota</taxon>
        <taxon>Actinomycetes</taxon>
        <taxon>Micrococcales</taxon>
        <taxon>Microbacteriaceae</taxon>
        <taxon>Agromyces</taxon>
    </lineage>
</organism>
<accession>A0A3M8AJD5</accession>
<dbReference type="RefSeq" id="WP_122935870.1">
    <property type="nucleotide sequence ID" value="NZ_JBHSNT010000060.1"/>
</dbReference>
<comment type="caution">
    <text evidence="4">The sequence shown here is derived from an EMBL/GenBank/DDBJ whole genome shotgun (WGS) entry which is preliminary data.</text>
</comment>
<dbReference type="PROSITE" id="PS51186">
    <property type="entry name" value="GNAT"/>
    <property type="match status" value="1"/>
</dbReference>
<dbReference type="InterPro" id="IPR000182">
    <property type="entry name" value="GNAT_dom"/>
</dbReference>
<dbReference type="GO" id="GO:0016747">
    <property type="term" value="F:acyltransferase activity, transferring groups other than amino-acyl groups"/>
    <property type="evidence" value="ECO:0007669"/>
    <property type="project" value="InterPro"/>
</dbReference>
<evidence type="ECO:0000313" key="5">
    <source>
        <dbReference type="Proteomes" id="UP000275048"/>
    </source>
</evidence>
<name>A0A3M8AJD5_9MICO</name>
<keyword evidence="2" id="KW-0012">Acyltransferase</keyword>
<evidence type="ECO:0000259" key="3">
    <source>
        <dbReference type="PROSITE" id="PS51186"/>
    </source>
</evidence>
<evidence type="ECO:0000313" key="4">
    <source>
        <dbReference type="EMBL" id="RNB51301.1"/>
    </source>
</evidence>
<dbReference type="Pfam" id="PF00583">
    <property type="entry name" value="Acetyltransf_1"/>
    <property type="match status" value="1"/>
</dbReference>
<protein>
    <submittedName>
        <fullName evidence="4">GNAT family N-acetyltransferase</fullName>
    </submittedName>
</protein>
<dbReference type="InterPro" id="IPR016181">
    <property type="entry name" value="Acyl_CoA_acyltransferase"/>
</dbReference>
<dbReference type="EMBL" id="RHHB01000004">
    <property type="protein sequence ID" value="RNB51301.1"/>
    <property type="molecule type" value="Genomic_DNA"/>
</dbReference>
<gene>
    <name evidence="4" type="ORF">EDM22_04530</name>
</gene>